<sequence>MTRTYVVTGSASGIGAATKRALHAQGARVIGVDLRDADVEADLSTTEGRDAAVARVLELSGGVVDGVIACAGIAAPAPITVAVNFFGVTAMLEGLLPALRASSAPRAAVVSSMASLQPVSPAIVDAALAGDEPGALAAAAALAEQGPELGYLAYPSSKRALSRWVRRESISEAWAGSGVPLNAVAPGTVTTPMTQGLLGNPEGLAMVDAAVPMPLNYHQPAESIANLLVWLTSVENTHMAGQTIYCDGGADATLRGDDIWSWNDPAPAA</sequence>
<comment type="similarity">
    <text evidence="1">Belongs to the short-chain dehydrogenases/reductases (SDR) family.</text>
</comment>
<proteinExistence type="inferred from homology"/>
<accession>A0ABP4YED7</accession>
<dbReference type="Pfam" id="PF13561">
    <property type="entry name" value="adh_short_C2"/>
    <property type="match status" value="1"/>
</dbReference>
<gene>
    <name evidence="3" type="ORF">GCM10009749_13330</name>
</gene>
<keyword evidence="2" id="KW-0560">Oxidoreductase</keyword>
<dbReference type="RefSeq" id="WP_344294715.1">
    <property type="nucleotide sequence ID" value="NZ_BAAANJ010000004.1"/>
</dbReference>
<name>A0ABP4YED7_9MICO</name>
<evidence type="ECO:0000256" key="1">
    <source>
        <dbReference type="ARBA" id="ARBA00006484"/>
    </source>
</evidence>
<dbReference type="EMBL" id="BAAANJ010000004">
    <property type="protein sequence ID" value="GAA1806401.1"/>
    <property type="molecule type" value="Genomic_DNA"/>
</dbReference>
<dbReference type="Gene3D" id="3.40.50.720">
    <property type="entry name" value="NAD(P)-binding Rossmann-like Domain"/>
    <property type="match status" value="1"/>
</dbReference>
<dbReference type="InterPro" id="IPR002347">
    <property type="entry name" value="SDR_fam"/>
</dbReference>
<dbReference type="SUPFAM" id="SSF51735">
    <property type="entry name" value="NAD(P)-binding Rossmann-fold domains"/>
    <property type="match status" value="1"/>
</dbReference>
<evidence type="ECO:0000313" key="4">
    <source>
        <dbReference type="Proteomes" id="UP001500002"/>
    </source>
</evidence>
<keyword evidence="4" id="KW-1185">Reference proteome</keyword>
<evidence type="ECO:0000256" key="2">
    <source>
        <dbReference type="ARBA" id="ARBA00023002"/>
    </source>
</evidence>
<dbReference type="PANTHER" id="PTHR24321:SF8">
    <property type="entry name" value="ESTRADIOL 17-BETA-DEHYDROGENASE 8-RELATED"/>
    <property type="match status" value="1"/>
</dbReference>
<comment type="caution">
    <text evidence="3">The sequence shown here is derived from an EMBL/GenBank/DDBJ whole genome shotgun (WGS) entry which is preliminary data.</text>
</comment>
<organism evidence="3 4">
    <name type="scientific">Agromyces neolithicus</name>
    <dbReference type="NCBI Taxonomy" id="269420"/>
    <lineage>
        <taxon>Bacteria</taxon>
        <taxon>Bacillati</taxon>
        <taxon>Actinomycetota</taxon>
        <taxon>Actinomycetes</taxon>
        <taxon>Micrococcales</taxon>
        <taxon>Microbacteriaceae</taxon>
        <taxon>Agromyces</taxon>
    </lineage>
</organism>
<reference evidence="4" key="1">
    <citation type="journal article" date="2019" name="Int. J. Syst. Evol. Microbiol.">
        <title>The Global Catalogue of Microorganisms (GCM) 10K type strain sequencing project: providing services to taxonomists for standard genome sequencing and annotation.</title>
        <authorList>
            <consortium name="The Broad Institute Genomics Platform"/>
            <consortium name="The Broad Institute Genome Sequencing Center for Infectious Disease"/>
            <person name="Wu L."/>
            <person name="Ma J."/>
        </authorList>
    </citation>
    <scope>NUCLEOTIDE SEQUENCE [LARGE SCALE GENOMIC DNA]</scope>
    <source>
        <strain evidence="4">JCM 14322</strain>
    </source>
</reference>
<dbReference type="PRINTS" id="PR00081">
    <property type="entry name" value="GDHRDH"/>
</dbReference>
<dbReference type="InterPro" id="IPR036291">
    <property type="entry name" value="NAD(P)-bd_dom_sf"/>
</dbReference>
<evidence type="ECO:0000313" key="3">
    <source>
        <dbReference type="EMBL" id="GAA1806401.1"/>
    </source>
</evidence>
<protein>
    <submittedName>
        <fullName evidence="3">SDR family oxidoreductase</fullName>
    </submittedName>
</protein>
<dbReference type="Proteomes" id="UP001500002">
    <property type="component" value="Unassembled WGS sequence"/>
</dbReference>
<dbReference type="PANTHER" id="PTHR24321">
    <property type="entry name" value="DEHYDROGENASES, SHORT CHAIN"/>
    <property type="match status" value="1"/>
</dbReference>